<gene>
    <name evidence="1" type="ORF">JAJ28_004752</name>
    <name evidence="2" type="ORF">PY771_14310</name>
</gene>
<reference evidence="1" key="1">
    <citation type="journal article" date="2018" name="Genome Biol.">
        <title>SKESA: strategic k-mer extension for scrupulous assemblies.</title>
        <authorList>
            <person name="Souvorov A."/>
            <person name="Agarwala R."/>
            <person name="Lipman D.J."/>
        </authorList>
    </citation>
    <scope>NUCLEOTIDE SEQUENCE</scope>
    <source>
        <strain evidence="1">OLC2673_Aeromonas</strain>
    </source>
</reference>
<accession>A0A081UN87</accession>
<sequence>MKPAEMAIIGILGLLLWSEWQDWQLNQADSITLAYKGAPTVSMWQCGQLKQKMMDVTEHSAEVQFQYRGQDLTQVNRYLEREWQQQGCEQLLLQQGY</sequence>
<evidence type="ECO:0000313" key="3">
    <source>
        <dbReference type="Proteomes" id="UP000859505"/>
    </source>
</evidence>
<name>A0A081UN87_AERHY</name>
<dbReference type="GeneID" id="4490469"/>
<dbReference type="Proteomes" id="UP001214666">
    <property type="component" value="Chromosome"/>
</dbReference>
<dbReference type="KEGG" id="aaj:BOQ57_15830"/>
<dbReference type="Proteomes" id="UP000859505">
    <property type="component" value="Unassembled WGS sequence"/>
</dbReference>
<reference evidence="1" key="2">
    <citation type="submission" date="2020-01" db="EMBL/GenBank/DDBJ databases">
        <authorList>
            <consortium name="NCBI Pathogen Detection Project"/>
        </authorList>
    </citation>
    <scope>NUCLEOTIDE SEQUENCE</scope>
    <source>
        <strain evidence="1">OLC2673_Aeromonas</strain>
    </source>
</reference>
<dbReference type="RefSeq" id="WP_011706880.1">
    <property type="nucleotide sequence ID" value="NZ_AP019193.1"/>
</dbReference>
<dbReference type="EMBL" id="DACTUL010000091">
    <property type="protein sequence ID" value="HAT6346927.1"/>
    <property type="molecule type" value="Genomic_DNA"/>
</dbReference>
<evidence type="ECO:0000313" key="2">
    <source>
        <dbReference type="EMBL" id="WEE24849.1"/>
    </source>
</evidence>
<evidence type="ECO:0000313" key="1">
    <source>
        <dbReference type="EMBL" id="HAT6346927.1"/>
    </source>
</evidence>
<reference evidence="2" key="3">
    <citation type="submission" date="2023-02" db="EMBL/GenBank/DDBJ databases">
        <title>The sequence of Aeromonas hydrophila K533.</title>
        <authorList>
            <person name="Luo X."/>
        </authorList>
    </citation>
    <scope>NUCLEOTIDE SEQUENCE</scope>
    <source>
        <strain evidence="2">K533</strain>
    </source>
</reference>
<dbReference type="OMA" id="RYLEREW"/>
<dbReference type="KEGG" id="ahh:RY45_15940"/>
<dbReference type="AlphaFoldDB" id="A0A081UN87"/>
<protein>
    <submittedName>
        <fullName evidence="1">Uncharacterized protein</fullName>
    </submittedName>
</protein>
<proteinExistence type="predicted"/>
<dbReference type="EMBL" id="CP118942">
    <property type="protein sequence ID" value="WEE24849.1"/>
    <property type="molecule type" value="Genomic_DNA"/>
</dbReference>
<organism evidence="1 3">
    <name type="scientific">Aeromonas hydrophila</name>
    <dbReference type="NCBI Taxonomy" id="644"/>
    <lineage>
        <taxon>Bacteria</taxon>
        <taxon>Pseudomonadati</taxon>
        <taxon>Pseudomonadota</taxon>
        <taxon>Gammaproteobacteria</taxon>
        <taxon>Aeromonadales</taxon>
        <taxon>Aeromonadaceae</taxon>
        <taxon>Aeromonas</taxon>
    </lineage>
</organism>